<dbReference type="Gene3D" id="3.40.50.300">
    <property type="entry name" value="P-loop containing nucleotide triphosphate hydrolases"/>
    <property type="match status" value="1"/>
</dbReference>
<dbReference type="PANTHER" id="PTHR11783">
    <property type="entry name" value="SULFOTRANSFERASE SULT"/>
    <property type="match status" value="1"/>
</dbReference>
<reference evidence="4 5" key="1">
    <citation type="journal article" date="2018" name="Gigascience">
        <title>Genomes of trombidid mites reveal novel predicted allergens and laterally-transferred genes associated with secondary metabolism.</title>
        <authorList>
            <person name="Dong X."/>
            <person name="Chaisiri K."/>
            <person name="Xia D."/>
            <person name="Armstrong S.D."/>
            <person name="Fang Y."/>
            <person name="Donnelly M.J."/>
            <person name="Kadowaki T."/>
            <person name="McGarry J.W."/>
            <person name="Darby A.C."/>
            <person name="Makepeace B.L."/>
        </authorList>
    </citation>
    <scope>NUCLEOTIDE SEQUENCE [LARGE SCALE GENOMIC DNA]</scope>
    <source>
        <strain evidence="4">UoL-WK</strain>
    </source>
</reference>
<dbReference type="EMBL" id="NCKU01003806">
    <property type="protein sequence ID" value="RWS06893.1"/>
    <property type="molecule type" value="Genomic_DNA"/>
</dbReference>
<comment type="similarity">
    <text evidence="1">Belongs to the sulfotransferase 1 family.</text>
</comment>
<dbReference type="Pfam" id="PF00685">
    <property type="entry name" value="Sulfotransfer_1"/>
    <property type="match status" value="1"/>
</dbReference>
<dbReference type="OrthoDB" id="205623at2759"/>
<dbReference type="STRING" id="1965070.A0A3S4QRP8"/>
<dbReference type="GO" id="GO:0008146">
    <property type="term" value="F:sulfotransferase activity"/>
    <property type="evidence" value="ECO:0007669"/>
    <property type="project" value="InterPro"/>
</dbReference>
<keyword evidence="2 4" id="KW-0808">Transferase</keyword>
<keyword evidence="5" id="KW-1185">Reference proteome</keyword>
<dbReference type="InterPro" id="IPR000863">
    <property type="entry name" value="Sulfotransferase_dom"/>
</dbReference>
<comment type="caution">
    <text evidence="4">The sequence shown here is derived from an EMBL/GenBank/DDBJ whole genome shotgun (WGS) entry which is preliminary data.</text>
</comment>
<organism evidence="4 5">
    <name type="scientific">Dinothrombium tinctorium</name>
    <dbReference type="NCBI Taxonomy" id="1965070"/>
    <lineage>
        <taxon>Eukaryota</taxon>
        <taxon>Metazoa</taxon>
        <taxon>Ecdysozoa</taxon>
        <taxon>Arthropoda</taxon>
        <taxon>Chelicerata</taxon>
        <taxon>Arachnida</taxon>
        <taxon>Acari</taxon>
        <taxon>Acariformes</taxon>
        <taxon>Trombidiformes</taxon>
        <taxon>Prostigmata</taxon>
        <taxon>Anystina</taxon>
        <taxon>Parasitengona</taxon>
        <taxon>Trombidioidea</taxon>
        <taxon>Trombidiidae</taxon>
        <taxon>Dinothrombium</taxon>
    </lineage>
</organism>
<evidence type="ECO:0000313" key="5">
    <source>
        <dbReference type="Proteomes" id="UP000285301"/>
    </source>
</evidence>
<protein>
    <submittedName>
        <fullName evidence="4">Sulfotransferase 1C2-like protein</fullName>
    </submittedName>
</protein>
<accession>A0A3S4QRP8</accession>
<dbReference type="SUPFAM" id="SSF52540">
    <property type="entry name" value="P-loop containing nucleoside triphosphate hydrolases"/>
    <property type="match status" value="1"/>
</dbReference>
<evidence type="ECO:0000313" key="4">
    <source>
        <dbReference type="EMBL" id="RWS06893.1"/>
    </source>
</evidence>
<dbReference type="InterPro" id="IPR027417">
    <property type="entry name" value="P-loop_NTPase"/>
</dbReference>
<evidence type="ECO:0000256" key="2">
    <source>
        <dbReference type="ARBA" id="ARBA00022679"/>
    </source>
</evidence>
<feature type="domain" description="Sulfotransferase" evidence="3">
    <location>
        <begin position="38"/>
        <end position="292"/>
    </location>
</feature>
<gene>
    <name evidence="4" type="ORF">B4U79_14636</name>
</gene>
<dbReference type="AlphaFoldDB" id="A0A3S4QRP8"/>
<evidence type="ECO:0000256" key="1">
    <source>
        <dbReference type="ARBA" id="ARBA00005771"/>
    </source>
</evidence>
<proteinExistence type="inferred from homology"/>
<sequence length="301" mass="35869">MNFERYRLPLKYINNFPYPDYFIDQNVYDAIKWTPQEDDLIVATYPKCGTTWIQAIVWSLQHFGDWPMPRFNNMMIRETPFIECIGPKAADALRPPRHLKTHHPFHLTPYSPKAKYITIVREPKDVCVSYFHFCRQLFEINEVDVCTFDQFFEEFMLGEVPYGDYYDHILSWYAHKDDENVLFLVYEQMIKDHVGHILKIAKFVSSEKCNYEHLILKDNAKLLRQICENTTFDSMKKVPVNNPCEFTDPNNVGERGKLIDFFRKGVIGDWVNYFNAEQIRRIDQRTKEKFGDLVNTFGWKI</sequence>
<dbReference type="Proteomes" id="UP000285301">
    <property type="component" value="Unassembled WGS sequence"/>
</dbReference>
<name>A0A3S4QRP8_9ACAR</name>
<evidence type="ECO:0000259" key="3">
    <source>
        <dbReference type="Pfam" id="PF00685"/>
    </source>
</evidence>